<feature type="domain" description="GST N-terminal" evidence="5">
    <location>
        <begin position="3"/>
        <end position="81"/>
    </location>
</feature>
<dbReference type="Pfam" id="PF02798">
    <property type="entry name" value="GST_N"/>
    <property type="match status" value="1"/>
</dbReference>
<dbReference type="InterPro" id="IPR040079">
    <property type="entry name" value="Glutathione_S-Trfase"/>
</dbReference>
<dbReference type="EC" id="2.5.1.18" evidence="1"/>
<dbReference type="InterPro" id="IPR004046">
    <property type="entry name" value="GST_C"/>
</dbReference>
<dbReference type="SFLD" id="SFLDG01205">
    <property type="entry name" value="AMPS.1"/>
    <property type="match status" value="1"/>
</dbReference>
<accession>A0ABQ9JAJ9</accession>
<dbReference type="SFLD" id="SFLDS00019">
    <property type="entry name" value="Glutathione_Transferase_(cytos"/>
    <property type="match status" value="1"/>
</dbReference>
<evidence type="ECO:0000256" key="4">
    <source>
        <dbReference type="ARBA" id="ARBA00047960"/>
    </source>
</evidence>
<gene>
    <name evidence="7" type="ORF">NQ317_019360</name>
</gene>
<comment type="catalytic activity">
    <reaction evidence="4">
        <text>RX + glutathione = an S-substituted glutathione + a halide anion + H(+)</text>
        <dbReference type="Rhea" id="RHEA:16437"/>
        <dbReference type="ChEBI" id="CHEBI:15378"/>
        <dbReference type="ChEBI" id="CHEBI:16042"/>
        <dbReference type="ChEBI" id="CHEBI:17792"/>
        <dbReference type="ChEBI" id="CHEBI:57925"/>
        <dbReference type="ChEBI" id="CHEBI:90779"/>
        <dbReference type="EC" id="2.5.1.18"/>
    </reaction>
</comment>
<dbReference type="PROSITE" id="PS50404">
    <property type="entry name" value="GST_NTER"/>
    <property type="match status" value="2"/>
</dbReference>
<dbReference type="Pfam" id="PF14497">
    <property type="entry name" value="GST_C_3"/>
    <property type="match status" value="1"/>
</dbReference>
<dbReference type="InterPro" id="IPR050213">
    <property type="entry name" value="GST_superfamily"/>
</dbReference>
<dbReference type="CDD" id="cd03039">
    <property type="entry name" value="GST_N_Sigma_like"/>
    <property type="match status" value="2"/>
</dbReference>
<dbReference type="Gene3D" id="1.20.1050.10">
    <property type="match status" value="1"/>
</dbReference>
<protein>
    <recommendedName>
        <fullName evidence="1">glutathione transferase</fullName>
        <ecNumber evidence="1">2.5.1.18</ecNumber>
    </recommendedName>
</protein>
<organism evidence="7 8">
    <name type="scientific">Molorchus minor</name>
    <dbReference type="NCBI Taxonomy" id="1323400"/>
    <lineage>
        <taxon>Eukaryota</taxon>
        <taxon>Metazoa</taxon>
        <taxon>Ecdysozoa</taxon>
        <taxon>Arthropoda</taxon>
        <taxon>Hexapoda</taxon>
        <taxon>Insecta</taxon>
        <taxon>Pterygota</taxon>
        <taxon>Neoptera</taxon>
        <taxon>Endopterygota</taxon>
        <taxon>Coleoptera</taxon>
        <taxon>Polyphaga</taxon>
        <taxon>Cucujiformia</taxon>
        <taxon>Chrysomeloidea</taxon>
        <taxon>Cerambycidae</taxon>
        <taxon>Lamiinae</taxon>
        <taxon>Monochamini</taxon>
        <taxon>Molorchus</taxon>
    </lineage>
</organism>
<dbReference type="Gene3D" id="3.40.30.10">
    <property type="entry name" value="Glutaredoxin"/>
    <property type="match status" value="2"/>
</dbReference>
<evidence type="ECO:0000313" key="8">
    <source>
        <dbReference type="Proteomes" id="UP001162164"/>
    </source>
</evidence>
<reference evidence="7" key="1">
    <citation type="journal article" date="2023" name="Insect Mol. Biol.">
        <title>Genome sequencing provides insights into the evolution of gene families encoding plant cell wall-degrading enzymes in longhorned beetles.</title>
        <authorList>
            <person name="Shin N.R."/>
            <person name="Okamura Y."/>
            <person name="Kirsch R."/>
            <person name="Pauchet Y."/>
        </authorList>
    </citation>
    <scope>NUCLEOTIDE SEQUENCE</scope>
    <source>
        <strain evidence="7">MMC_N1</strain>
    </source>
</reference>
<comment type="caution">
    <text evidence="7">The sequence shown here is derived from an EMBL/GenBank/DDBJ whole genome shotgun (WGS) entry which is preliminary data.</text>
</comment>
<evidence type="ECO:0000259" key="6">
    <source>
        <dbReference type="PROSITE" id="PS50405"/>
    </source>
</evidence>
<dbReference type="PROSITE" id="PS50405">
    <property type="entry name" value="GST_CTER"/>
    <property type="match status" value="1"/>
</dbReference>
<dbReference type="InterPro" id="IPR036249">
    <property type="entry name" value="Thioredoxin-like_sf"/>
</dbReference>
<dbReference type="CDD" id="cd03192">
    <property type="entry name" value="GST_C_Sigma_like"/>
    <property type="match status" value="1"/>
</dbReference>
<keyword evidence="8" id="KW-1185">Reference proteome</keyword>
<keyword evidence="2" id="KW-0808">Transferase</keyword>
<dbReference type="SUPFAM" id="SSF47616">
    <property type="entry name" value="GST C-terminal domain-like"/>
    <property type="match status" value="1"/>
</dbReference>
<dbReference type="PANTHER" id="PTHR11571:SF224">
    <property type="entry name" value="HEMATOPOIETIC PROSTAGLANDIN D SYNTHASE"/>
    <property type="match status" value="1"/>
</dbReference>
<evidence type="ECO:0000259" key="5">
    <source>
        <dbReference type="PROSITE" id="PS50404"/>
    </source>
</evidence>
<dbReference type="EMBL" id="JAPWTJ010000961">
    <property type="protein sequence ID" value="KAJ8974615.1"/>
    <property type="molecule type" value="Genomic_DNA"/>
</dbReference>
<dbReference type="PANTHER" id="PTHR11571">
    <property type="entry name" value="GLUTATHIONE S-TRANSFERASE"/>
    <property type="match status" value="1"/>
</dbReference>
<dbReference type="InterPro" id="IPR036282">
    <property type="entry name" value="Glutathione-S-Trfase_C_sf"/>
</dbReference>
<sequence>MAPAYKLTYFNITGLGEPIRFLLSYGGLEFEDNRIDRENNWPSIKPNMPFGQVPILEHKGKTVHQSVAICRYLAKQVKLVGKDDWEDLEIDAIVDTINDLSGKIALYHYEEDKSIKDAKGGLLFNETLPFYLEKLDSLAKKNNGYLVLGRLTWADIYFAANWDYIDYMANKQLIANYSNLQTVKANVEAIPNVKAWIAKHMAPAYKLTYFDISALGEPIRFLLSYGGLEFEDNRIHHENWSSIKANLPFGQYQY</sequence>
<dbReference type="SFLD" id="SFLDG00363">
    <property type="entry name" value="AMPS_(cytGST):_Alpha-__Mu-__Pi"/>
    <property type="match status" value="1"/>
</dbReference>
<dbReference type="InterPro" id="IPR004045">
    <property type="entry name" value="Glutathione_S-Trfase_N"/>
</dbReference>
<evidence type="ECO:0000313" key="7">
    <source>
        <dbReference type="EMBL" id="KAJ8974615.1"/>
    </source>
</evidence>
<feature type="domain" description="GST C-terminal" evidence="6">
    <location>
        <begin position="83"/>
        <end position="205"/>
    </location>
</feature>
<evidence type="ECO:0000256" key="3">
    <source>
        <dbReference type="ARBA" id="ARBA00038317"/>
    </source>
</evidence>
<comment type="similarity">
    <text evidence="3">Belongs to the GST superfamily. Sigma family.</text>
</comment>
<feature type="domain" description="GST N-terminal" evidence="5">
    <location>
        <begin position="203"/>
        <end position="254"/>
    </location>
</feature>
<dbReference type="SUPFAM" id="SSF52833">
    <property type="entry name" value="Thioredoxin-like"/>
    <property type="match status" value="2"/>
</dbReference>
<proteinExistence type="inferred from homology"/>
<evidence type="ECO:0000256" key="1">
    <source>
        <dbReference type="ARBA" id="ARBA00012452"/>
    </source>
</evidence>
<evidence type="ECO:0000256" key="2">
    <source>
        <dbReference type="ARBA" id="ARBA00022679"/>
    </source>
</evidence>
<name>A0ABQ9JAJ9_9CUCU</name>
<dbReference type="Proteomes" id="UP001162164">
    <property type="component" value="Unassembled WGS sequence"/>
</dbReference>
<dbReference type="InterPro" id="IPR010987">
    <property type="entry name" value="Glutathione-S-Trfase_C-like"/>
</dbReference>